<feature type="region of interest" description="Disordered" evidence="2">
    <location>
        <begin position="1"/>
        <end position="31"/>
    </location>
</feature>
<accession>A0A1Y2HQK5</accession>
<feature type="coiled-coil region" evidence="1">
    <location>
        <begin position="257"/>
        <end position="350"/>
    </location>
</feature>
<gene>
    <name evidence="3" type="ORF">BCR44DRAFT_39788</name>
</gene>
<feature type="coiled-coil region" evidence="1">
    <location>
        <begin position="482"/>
        <end position="551"/>
    </location>
</feature>
<proteinExistence type="predicted"/>
<reference evidence="3 4" key="1">
    <citation type="submission" date="2016-07" db="EMBL/GenBank/DDBJ databases">
        <title>Pervasive Adenine N6-methylation of Active Genes in Fungi.</title>
        <authorList>
            <consortium name="DOE Joint Genome Institute"/>
            <person name="Mondo S.J."/>
            <person name="Dannebaum R.O."/>
            <person name="Kuo R.C."/>
            <person name="Labutti K."/>
            <person name="Haridas S."/>
            <person name="Kuo A."/>
            <person name="Salamov A."/>
            <person name="Ahrendt S.R."/>
            <person name="Lipzen A."/>
            <person name="Sullivan W."/>
            <person name="Andreopoulos W.B."/>
            <person name="Clum A."/>
            <person name="Lindquist E."/>
            <person name="Daum C."/>
            <person name="Ramamoorthy G.K."/>
            <person name="Gryganskyi A."/>
            <person name="Culley D."/>
            <person name="Magnuson J.K."/>
            <person name="James T.Y."/>
            <person name="O'Malley M.A."/>
            <person name="Stajich J.E."/>
            <person name="Spatafora J.W."/>
            <person name="Visel A."/>
            <person name="Grigoriev I.V."/>
        </authorList>
    </citation>
    <scope>NUCLEOTIDE SEQUENCE [LARGE SCALE GENOMIC DNA]</scope>
    <source>
        <strain evidence="3 4">PL171</strain>
    </source>
</reference>
<protein>
    <submittedName>
        <fullName evidence="3">Uncharacterized protein</fullName>
    </submittedName>
</protein>
<evidence type="ECO:0000256" key="1">
    <source>
        <dbReference type="SAM" id="Coils"/>
    </source>
</evidence>
<feature type="coiled-coil region" evidence="1">
    <location>
        <begin position="84"/>
        <end position="111"/>
    </location>
</feature>
<comment type="caution">
    <text evidence="3">The sequence shown here is derived from an EMBL/GenBank/DDBJ whole genome shotgun (WGS) entry which is preliminary data.</text>
</comment>
<keyword evidence="4" id="KW-1185">Reference proteome</keyword>
<dbReference type="PANTHER" id="PTHR45615:SF80">
    <property type="entry name" value="GRIP DOMAIN-CONTAINING PROTEIN"/>
    <property type="match status" value="1"/>
</dbReference>
<feature type="coiled-coil region" evidence="1">
    <location>
        <begin position="149"/>
        <end position="183"/>
    </location>
</feature>
<sequence length="720" mass="79077">MLGPSSEPPATMGTNGPTSPKTPAVATPRRPSAIVQDHLATPHLDRMDMMALRSRVRDLQRENAKQASLLSSSGIFGKSLLDQNDALLVQNKQLMAELSVAQKQVAALRAAAHQAGYTLPPSFGMSPVDVNQDTGDNEDAMQVDQDLATKRLTSELAETRAQLKAAESDLLQLRREYEVLSEEHAATDRTPVRELTRYLQEARDTIVDRDRELEHVKADLDRVQAERDQAVDAARHALHKLEATQSMVAAADGTKLREEYSQVVADLSQRLDQESELRVELENALVSAVEEKNEMQQRMDLLESQLDELFPVRQELDEAMLRADDLASKLEEARCQVRDLESQVHVLRTGKSANAKDDPSARKTLLSEVDDDRKRAELHKARLAAEHEQTLRAHNKRMERMRQQVHSLTTQANDRTHRERVKHLENEIAKLQSENRELQHRVDELETARAKARRASLVPGAAVAAAAAVGGFAADEDSSGSVGVLRMRVEELERAVRQARKKLQAEQMMRANETAKLRSVEDEVYQRDGSISRLNSLVAKYRLRISELEAACECPKPAPRTSSGNAHHRAASSHGTPYQALTSEQPMDVPMPDAADTPASSPFSKPAFKIKRAPTPHHSVRTDPPQTPSPATTSRAGMSIDLTGVSGSPASSIASGERTPGSWEPAPASSMPPPSGTPSVRSRGKVTILPRGGVQSTMSLEEHGSAPHNGEDRPGECTPQ</sequence>
<feature type="compositionally biased region" description="Basic residues" evidence="2">
    <location>
        <begin position="608"/>
        <end position="619"/>
    </location>
</feature>
<evidence type="ECO:0000313" key="4">
    <source>
        <dbReference type="Proteomes" id="UP000193411"/>
    </source>
</evidence>
<feature type="region of interest" description="Disordered" evidence="2">
    <location>
        <begin position="554"/>
        <end position="720"/>
    </location>
</feature>
<feature type="compositionally biased region" description="Basic and acidic residues" evidence="2">
    <location>
        <begin position="700"/>
        <end position="720"/>
    </location>
</feature>
<organism evidence="3 4">
    <name type="scientific">Catenaria anguillulae PL171</name>
    <dbReference type="NCBI Taxonomy" id="765915"/>
    <lineage>
        <taxon>Eukaryota</taxon>
        <taxon>Fungi</taxon>
        <taxon>Fungi incertae sedis</taxon>
        <taxon>Blastocladiomycota</taxon>
        <taxon>Blastocladiomycetes</taxon>
        <taxon>Blastocladiales</taxon>
        <taxon>Catenariaceae</taxon>
        <taxon>Catenaria</taxon>
    </lineage>
</organism>
<feature type="non-terminal residue" evidence="3">
    <location>
        <position position="720"/>
    </location>
</feature>
<feature type="compositionally biased region" description="Polar residues" evidence="2">
    <location>
        <begin position="573"/>
        <end position="585"/>
    </location>
</feature>
<evidence type="ECO:0000313" key="3">
    <source>
        <dbReference type="EMBL" id="ORZ36885.1"/>
    </source>
</evidence>
<feature type="compositionally biased region" description="Polar residues" evidence="2">
    <location>
        <begin position="12"/>
        <end position="21"/>
    </location>
</feature>
<dbReference type="OrthoDB" id="5581226at2759"/>
<feature type="coiled-coil region" evidence="1">
    <location>
        <begin position="384"/>
        <end position="455"/>
    </location>
</feature>
<dbReference type="PANTHER" id="PTHR45615">
    <property type="entry name" value="MYOSIN HEAVY CHAIN, NON-MUSCLE"/>
    <property type="match status" value="1"/>
</dbReference>
<evidence type="ECO:0000256" key="2">
    <source>
        <dbReference type="SAM" id="MobiDB-lite"/>
    </source>
</evidence>
<dbReference type="STRING" id="765915.A0A1Y2HQK5"/>
<dbReference type="Proteomes" id="UP000193411">
    <property type="component" value="Unassembled WGS sequence"/>
</dbReference>
<feature type="compositionally biased region" description="Polar residues" evidence="2">
    <location>
        <begin position="645"/>
        <end position="654"/>
    </location>
</feature>
<dbReference type="AlphaFoldDB" id="A0A1Y2HQK5"/>
<keyword evidence="1" id="KW-0175">Coiled coil</keyword>
<name>A0A1Y2HQK5_9FUNG</name>
<dbReference type="EMBL" id="MCFL01000015">
    <property type="protein sequence ID" value="ORZ36885.1"/>
    <property type="molecule type" value="Genomic_DNA"/>
</dbReference>